<protein>
    <submittedName>
        <fullName evidence="1">Uncharacterized protein</fullName>
    </submittedName>
</protein>
<dbReference type="EMBL" id="KV418143">
    <property type="protein sequence ID" value="KZP03178.1"/>
    <property type="molecule type" value="Genomic_DNA"/>
</dbReference>
<sequence>MLQIPRRSRKTFVLHTFKSSFGGLLMPIRINTQHLDAAPAFDLPILQPFFYNPVAITHRRFSVDGIVYDVYAAHPASVVTKANSTVVIVKRWGGEFPGAGPTHLWEEDRVDAVVAIKVFFKKLIAPMKYVSPLLCCNFSIVTRTVVRAWTTTDSPMYGHGTVSVHCDLHHINQGVAIPLLRCIFEKPLDIHHISRVLNTLPTPIIFDIFFTCDLQSDGSVLREAVFMRRVGTMYLDILVIHAHQLNEAMNWQVQKLIRWAYNSQLSTAIHLIRLAPLLFCGRLSVTQWTAGPIDIFKLPSTGRLFKTAPAA</sequence>
<accession>A0A167TQH5</accession>
<dbReference type="AlphaFoldDB" id="A0A167TQH5"/>
<dbReference type="Proteomes" id="UP000076532">
    <property type="component" value="Unassembled WGS sequence"/>
</dbReference>
<reference evidence="1 2" key="1">
    <citation type="journal article" date="2016" name="Mol. Biol. Evol.">
        <title>Comparative Genomics of Early-Diverging Mushroom-Forming Fungi Provides Insights into the Origins of Lignocellulose Decay Capabilities.</title>
        <authorList>
            <person name="Nagy L.G."/>
            <person name="Riley R."/>
            <person name="Tritt A."/>
            <person name="Adam C."/>
            <person name="Daum C."/>
            <person name="Floudas D."/>
            <person name="Sun H."/>
            <person name="Yadav J.S."/>
            <person name="Pangilinan J."/>
            <person name="Larsson K.H."/>
            <person name="Matsuura K."/>
            <person name="Barry K."/>
            <person name="Labutti K."/>
            <person name="Kuo R."/>
            <person name="Ohm R.A."/>
            <person name="Bhattacharya S.S."/>
            <person name="Shirouzu T."/>
            <person name="Yoshinaga Y."/>
            <person name="Martin F.M."/>
            <person name="Grigoriev I.V."/>
            <person name="Hibbett D.S."/>
        </authorList>
    </citation>
    <scope>NUCLEOTIDE SEQUENCE [LARGE SCALE GENOMIC DNA]</scope>
    <source>
        <strain evidence="1 2">CBS 109695</strain>
    </source>
</reference>
<gene>
    <name evidence="1" type="ORF">FIBSPDRAFT_969239</name>
</gene>
<proteinExistence type="predicted"/>
<dbReference type="OrthoDB" id="10554806at2759"/>
<evidence type="ECO:0000313" key="2">
    <source>
        <dbReference type="Proteomes" id="UP000076532"/>
    </source>
</evidence>
<keyword evidence="2" id="KW-1185">Reference proteome</keyword>
<organism evidence="1 2">
    <name type="scientific">Athelia psychrophila</name>
    <dbReference type="NCBI Taxonomy" id="1759441"/>
    <lineage>
        <taxon>Eukaryota</taxon>
        <taxon>Fungi</taxon>
        <taxon>Dikarya</taxon>
        <taxon>Basidiomycota</taxon>
        <taxon>Agaricomycotina</taxon>
        <taxon>Agaricomycetes</taxon>
        <taxon>Agaricomycetidae</taxon>
        <taxon>Atheliales</taxon>
        <taxon>Atheliaceae</taxon>
        <taxon>Athelia</taxon>
    </lineage>
</organism>
<name>A0A167TQH5_9AGAM</name>
<evidence type="ECO:0000313" key="1">
    <source>
        <dbReference type="EMBL" id="KZP03178.1"/>
    </source>
</evidence>